<accession>A0ABW5UZN1</accession>
<dbReference type="RefSeq" id="WP_019617770.1">
    <property type="nucleotide sequence ID" value="NZ_JBHUNE010000006.1"/>
</dbReference>
<evidence type="ECO:0000313" key="3">
    <source>
        <dbReference type="EMBL" id="MFD2758488.1"/>
    </source>
</evidence>
<evidence type="ECO:0000313" key="4">
    <source>
        <dbReference type="Proteomes" id="UP001597492"/>
    </source>
</evidence>
<dbReference type="InterPro" id="IPR000594">
    <property type="entry name" value="ThiF_NAD_FAD-bd"/>
</dbReference>
<dbReference type="Pfam" id="PF00899">
    <property type="entry name" value="ThiF"/>
    <property type="match status" value="1"/>
</dbReference>
<feature type="domain" description="Rhodanese" evidence="2">
    <location>
        <begin position="299"/>
        <end position="387"/>
    </location>
</feature>
<dbReference type="GO" id="GO:0016779">
    <property type="term" value="F:nucleotidyltransferase activity"/>
    <property type="evidence" value="ECO:0007669"/>
    <property type="project" value="UniProtKB-KW"/>
</dbReference>
<dbReference type="CDD" id="cd00757">
    <property type="entry name" value="ThiF_MoeB_HesA_family"/>
    <property type="match status" value="1"/>
</dbReference>
<dbReference type="Gene3D" id="3.40.250.10">
    <property type="entry name" value="Rhodanese-like domain"/>
    <property type="match status" value="1"/>
</dbReference>
<gene>
    <name evidence="3" type="ORF">ACFSW7_08865</name>
</gene>
<feature type="compositionally biased region" description="Pro residues" evidence="1">
    <location>
        <begin position="11"/>
        <end position="22"/>
    </location>
</feature>
<sequence length="393" mass="41572">MIVPRTTTPRRLPPLVEPGPPLDPDELARYSRQLSLPGIGPEGQRRLRAARVLVIGAGGLGAPVLQYLAAAGVGAITVIDDDVVESSNLQRQVIHRDADRGRSKAESARDALRRLDPGAQVRAIRGRLEPGNALELFSQQDLVIDGTDNFATRYLSNDAAELTGVPLVWGTIFRFTGQVSVFWPEHGPMLRDLFPDIPAADSVPSCAEGGVLGALCGAVGSTMAIEAVKLICGVGEPLIGRFWRTDALAATTSILRFECDPDRPRVTSLAEVAVACTAARPLDESEGGVAPGEATALADAGLALLVDVREAWEREIASIPGSRATPLGELEAHGWAAVGEVPEGMTVVLFCKTGVRSQRARAALLDEAPREVRSLTGGIVGWHEATNGAPLVY</sequence>
<dbReference type="Gene3D" id="3.40.50.720">
    <property type="entry name" value="NAD(P)-binding Rossmann-like Domain"/>
    <property type="match status" value="1"/>
</dbReference>
<dbReference type="PANTHER" id="PTHR10953:SF102">
    <property type="entry name" value="ADENYLYLTRANSFERASE AND SULFURTRANSFERASE MOCS3"/>
    <property type="match status" value="1"/>
</dbReference>
<dbReference type="PROSITE" id="PS50206">
    <property type="entry name" value="RHODANESE_3"/>
    <property type="match status" value="1"/>
</dbReference>
<dbReference type="Pfam" id="PF00581">
    <property type="entry name" value="Rhodanese"/>
    <property type="match status" value="1"/>
</dbReference>
<evidence type="ECO:0000256" key="1">
    <source>
        <dbReference type="SAM" id="MobiDB-lite"/>
    </source>
</evidence>
<keyword evidence="4" id="KW-1185">Reference proteome</keyword>
<dbReference type="CDD" id="cd00158">
    <property type="entry name" value="RHOD"/>
    <property type="match status" value="1"/>
</dbReference>
<protein>
    <submittedName>
        <fullName evidence="3">ThiF family adenylyltransferase</fullName>
    </submittedName>
</protein>
<dbReference type="SMART" id="SM00450">
    <property type="entry name" value="RHOD"/>
    <property type="match status" value="1"/>
</dbReference>
<feature type="compositionally biased region" description="Low complexity" evidence="1">
    <location>
        <begin position="1"/>
        <end position="10"/>
    </location>
</feature>
<name>A0ABW5UZN1_9MICO</name>
<dbReference type="SUPFAM" id="SSF69572">
    <property type="entry name" value="Activating enzymes of the ubiquitin-like proteins"/>
    <property type="match status" value="1"/>
</dbReference>
<dbReference type="PANTHER" id="PTHR10953">
    <property type="entry name" value="UBIQUITIN-ACTIVATING ENZYME E1"/>
    <property type="match status" value="1"/>
</dbReference>
<dbReference type="InterPro" id="IPR045886">
    <property type="entry name" value="ThiF/MoeB/HesA"/>
</dbReference>
<keyword evidence="3" id="KW-0808">Transferase</keyword>
<comment type="caution">
    <text evidence="3">The sequence shown here is derived from an EMBL/GenBank/DDBJ whole genome shotgun (WGS) entry which is preliminary data.</text>
</comment>
<dbReference type="InterPro" id="IPR035985">
    <property type="entry name" value="Ubiquitin-activating_enz"/>
</dbReference>
<reference evidence="4" key="1">
    <citation type="journal article" date="2019" name="Int. J. Syst. Evol. Microbiol.">
        <title>The Global Catalogue of Microorganisms (GCM) 10K type strain sequencing project: providing services to taxonomists for standard genome sequencing and annotation.</title>
        <authorList>
            <consortium name="The Broad Institute Genomics Platform"/>
            <consortium name="The Broad Institute Genome Sequencing Center for Infectious Disease"/>
            <person name="Wu L."/>
            <person name="Ma J."/>
        </authorList>
    </citation>
    <scope>NUCLEOTIDE SEQUENCE [LARGE SCALE GENOMIC DNA]</scope>
    <source>
        <strain evidence="4">TISTR 1514</strain>
    </source>
</reference>
<dbReference type="EMBL" id="JBHUNE010000006">
    <property type="protein sequence ID" value="MFD2758488.1"/>
    <property type="molecule type" value="Genomic_DNA"/>
</dbReference>
<dbReference type="InterPro" id="IPR001763">
    <property type="entry name" value="Rhodanese-like_dom"/>
</dbReference>
<proteinExistence type="predicted"/>
<evidence type="ECO:0000259" key="2">
    <source>
        <dbReference type="PROSITE" id="PS50206"/>
    </source>
</evidence>
<organism evidence="3 4">
    <name type="scientific">Gulosibacter faecalis</name>
    <dbReference type="NCBI Taxonomy" id="272240"/>
    <lineage>
        <taxon>Bacteria</taxon>
        <taxon>Bacillati</taxon>
        <taxon>Actinomycetota</taxon>
        <taxon>Actinomycetes</taxon>
        <taxon>Micrococcales</taxon>
        <taxon>Microbacteriaceae</taxon>
        <taxon>Gulosibacter</taxon>
    </lineage>
</organism>
<keyword evidence="3" id="KW-0548">Nucleotidyltransferase</keyword>
<dbReference type="InterPro" id="IPR036873">
    <property type="entry name" value="Rhodanese-like_dom_sf"/>
</dbReference>
<feature type="region of interest" description="Disordered" evidence="1">
    <location>
        <begin position="1"/>
        <end position="23"/>
    </location>
</feature>
<dbReference type="Proteomes" id="UP001597492">
    <property type="component" value="Unassembled WGS sequence"/>
</dbReference>